<feature type="domain" description="HTH crp-type" evidence="5">
    <location>
        <begin position="131"/>
        <end position="197"/>
    </location>
</feature>
<dbReference type="PANTHER" id="PTHR24567">
    <property type="entry name" value="CRP FAMILY TRANSCRIPTIONAL REGULATORY PROTEIN"/>
    <property type="match status" value="1"/>
</dbReference>
<dbReference type="PROSITE" id="PS50042">
    <property type="entry name" value="CNMP_BINDING_3"/>
    <property type="match status" value="1"/>
</dbReference>
<sequence length="205" mass="23023">MYHPSWAALENAQFPRIYRTGELVYIQGTEADRFYYLKSGKVRIFLQSPDGAEKTLNVLEPGNIFGEASFFDGLPRVSSARTLAKSAIIPITRPILLRCFSEEPELAMGLLKYLSQTVRMLSAQLDNMAFLQADQRIARILLSLPPEKDGRGIAVTHEEIGDLAAASRVTVSRTLGSFAHRGWIATQYRRILILDRDALEGFAYR</sequence>
<dbReference type="Pfam" id="PF13545">
    <property type="entry name" value="HTH_Crp_2"/>
    <property type="match status" value="1"/>
</dbReference>
<dbReference type="SUPFAM" id="SSF51206">
    <property type="entry name" value="cAMP-binding domain-like"/>
    <property type="match status" value="1"/>
</dbReference>
<dbReference type="InterPro" id="IPR036390">
    <property type="entry name" value="WH_DNA-bd_sf"/>
</dbReference>
<accession>A0A9D1IZZ7</accession>
<dbReference type="SMART" id="SM00100">
    <property type="entry name" value="cNMP"/>
    <property type="match status" value="1"/>
</dbReference>
<dbReference type="GO" id="GO:0005829">
    <property type="term" value="C:cytosol"/>
    <property type="evidence" value="ECO:0007669"/>
    <property type="project" value="TreeGrafter"/>
</dbReference>
<dbReference type="InterPro" id="IPR000595">
    <property type="entry name" value="cNMP-bd_dom"/>
</dbReference>
<evidence type="ECO:0000256" key="1">
    <source>
        <dbReference type="ARBA" id="ARBA00023015"/>
    </source>
</evidence>
<dbReference type="Gene3D" id="2.60.120.10">
    <property type="entry name" value="Jelly Rolls"/>
    <property type="match status" value="1"/>
</dbReference>
<proteinExistence type="predicted"/>
<dbReference type="GO" id="GO:0003700">
    <property type="term" value="F:DNA-binding transcription factor activity"/>
    <property type="evidence" value="ECO:0007669"/>
    <property type="project" value="TreeGrafter"/>
</dbReference>
<dbReference type="SUPFAM" id="SSF46785">
    <property type="entry name" value="Winged helix' DNA-binding domain"/>
    <property type="match status" value="1"/>
</dbReference>
<evidence type="ECO:0000256" key="2">
    <source>
        <dbReference type="ARBA" id="ARBA00023125"/>
    </source>
</evidence>
<reference evidence="6" key="1">
    <citation type="submission" date="2020-10" db="EMBL/GenBank/DDBJ databases">
        <authorList>
            <person name="Gilroy R."/>
        </authorList>
    </citation>
    <scope>NUCLEOTIDE SEQUENCE</scope>
    <source>
        <strain evidence="6">ChiSjej1B19-7085</strain>
    </source>
</reference>
<gene>
    <name evidence="6" type="ORF">IAA54_00240</name>
</gene>
<dbReference type="SMART" id="SM00419">
    <property type="entry name" value="HTH_CRP"/>
    <property type="match status" value="1"/>
</dbReference>
<dbReference type="InterPro" id="IPR050397">
    <property type="entry name" value="Env_Response_Regulators"/>
</dbReference>
<dbReference type="InterPro" id="IPR018490">
    <property type="entry name" value="cNMP-bd_dom_sf"/>
</dbReference>
<dbReference type="EMBL" id="DVHF01000004">
    <property type="protein sequence ID" value="HIR56076.1"/>
    <property type="molecule type" value="Genomic_DNA"/>
</dbReference>
<dbReference type="CDD" id="cd00038">
    <property type="entry name" value="CAP_ED"/>
    <property type="match status" value="1"/>
</dbReference>
<dbReference type="Pfam" id="PF00027">
    <property type="entry name" value="cNMP_binding"/>
    <property type="match status" value="1"/>
</dbReference>
<dbReference type="InterPro" id="IPR012318">
    <property type="entry name" value="HTH_CRP"/>
</dbReference>
<keyword evidence="2" id="KW-0238">DNA-binding</keyword>
<evidence type="ECO:0000259" key="4">
    <source>
        <dbReference type="PROSITE" id="PS50042"/>
    </source>
</evidence>
<reference evidence="6" key="2">
    <citation type="journal article" date="2021" name="PeerJ">
        <title>Extensive microbial diversity within the chicken gut microbiome revealed by metagenomics and culture.</title>
        <authorList>
            <person name="Gilroy R."/>
            <person name="Ravi A."/>
            <person name="Getino M."/>
            <person name="Pursley I."/>
            <person name="Horton D.L."/>
            <person name="Alikhan N.F."/>
            <person name="Baker D."/>
            <person name="Gharbi K."/>
            <person name="Hall N."/>
            <person name="Watson M."/>
            <person name="Adriaenssens E.M."/>
            <person name="Foster-Nyarko E."/>
            <person name="Jarju S."/>
            <person name="Secka A."/>
            <person name="Antonio M."/>
            <person name="Oren A."/>
            <person name="Chaudhuri R.R."/>
            <person name="La Ragione R."/>
            <person name="Hildebrand F."/>
            <person name="Pallen M.J."/>
        </authorList>
    </citation>
    <scope>NUCLEOTIDE SEQUENCE</scope>
    <source>
        <strain evidence="6">ChiSjej1B19-7085</strain>
    </source>
</reference>
<keyword evidence="1" id="KW-0805">Transcription regulation</keyword>
<dbReference type="Proteomes" id="UP000886785">
    <property type="component" value="Unassembled WGS sequence"/>
</dbReference>
<feature type="domain" description="Cyclic nucleotide-binding" evidence="4">
    <location>
        <begin position="9"/>
        <end position="98"/>
    </location>
</feature>
<dbReference type="PANTHER" id="PTHR24567:SF74">
    <property type="entry name" value="HTH-TYPE TRANSCRIPTIONAL REGULATOR ARCR"/>
    <property type="match status" value="1"/>
</dbReference>
<dbReference type="InterPro" id="IPR014710">
    <property type="entry name" value="RmlC-like_jellyroll"/>
</dbReference>
<evidence type="ECO:0000256" key="3">
    <source>
        <dbReference type="ARBA" id="ARBA00023163"/>
    </source>
</evidence>
<protein>
    <submittedName>
        <fullName evidence="6">Crp/Fnr family transcriptional regulator</fullName>
    </submittedName>
</protein>
<evidence type="ECO:0000259" key="5">
    <source>
        <dbReference type="PROSITE" id="PS51063"/>
    </source>
</evidence>
<comment type="caution">
    <text evidence="6">The sequence shown here is derived from an EMBL/GenBank/DDBJ whole genome shotgun (WGS) entry which is preliminary data.</text>
</comment>
<dbReference type="AlphaFoldDB" id="A0A9D1IZZ7"/>
<evidence type="ECO:0000313" key="7">
    <source>
        <dbReference type="Proteomes" id="UP000886785"/>
    </source>
</evidence>
<keyword evidence="3" id="KW-0804">Transcription</keyword>
<dbReference type="GO" id="GO:0003677">
    <property type="term" value="F:DNA binding"/>
    <property type="evidence" value="ECO:0007669"/>
    <property type="project" value="UniProtKB-KW"/>
</dbReference>
<dbReference type="PROSITE" id="PS51063">
    <property type="entry name" value="HTH_CRP_2"/>
    <property type="match status" value="1"/>
</dbReference>
<evidence type="ECO:0000313" key="6">
    <source>
        <dbReference type="EMBL" id="HIR56076.1"/>
    </source>
</evidence>
<organism evidence="6 7">
    <name type="scientific">Candidatus Gallacutalibacter pullicola</name>
    <dbReference type="NCBI Taxonomy" id="2840830"/>
    <lineage>
        <taxon>Bacteria</taxon>
        <taxon>Bacillati</taxon>
        <taxon>Bacillota</taxon>
        <taxon>Clostridia</taxon>
        <taxon>Eubacteriales</taxon>
        <taxon>Candidatus Gallacutalibacter</taxon>
    </lineage>
</organism>
<name>A0A9D1IZZ7_9FIRM</name>